<proteinExistence type="predicted"/>
<evidence type="ECO:0000313" key="1">
    <source>
        <dbReference type="EMBL" id="KAJ8892394.1"/>
    </source>
</evidence>
<evidence type="ECO:0000313" key="2">
    <source>
        <dbReference type="Proteomes" id="UP001159363"/>
    </source>
</evidence>
<dbReference type="InterPro" id="IPR012337">
    <property type="entry name" value="RNaseH-like_sf"/>
</dbReference>
<keyword evidence="2" id="KW-1185">Reference proteome</keyword>
<protein>
    <submittedName>
        <fullName evidence="1">Uncharacterized protein</fullName>
    </submittedName>
</protein>
<organism evidence="1 2">
    <name type="scientific">Dryococelus australis</name>
    <dbReference type="NCBI Taxonomy" id="614101"/>
    <lineage>
        <taxon>Eukaryota</taxon>
        <taxon>Metazoa</taxon>
        <taxon>Ecdysozoa</taxon>
        <taxon>Arthropoda</taxon>
        <taxon>Hexapoda</taxon>
        <taxon>Insecta</taxon>
        <taxon>Pterygota</taxon>
        <taxon>Neoptera</taxon>
        <taxon>Polyneoptera</taxon>
        <taxon>Phasmatodea</taxon>
        <taxon>Verophasmatodea</taxon>
        <taxon>Anareolatae</taxon>
        <taxon>Phasmatidae</taxon>
        <taxon>Eurycanthinae</taxon>
        <taxon>Dryococelus</taxon>
    </lineage>
</organism>
<comment type="caution">
    <text evidence="1">The sequence shown here is derived from an EMBL/GenBank/DDBJ whole genome shotgun (WGS) entry which is preliminary data.</text>
</comment>
<sequence length="229" mass="25799">MVYNVNGSIGKPICMFLEGFDMSGELETGNKLCEIVEEASKKQTQYNNHIYCTVTANASNMVKISKDHKLWHSARNSHNANLLAKDLLPTNISSKLNFVLKPFKHPDQQHQLLSNGGSRVCLAAETRWCSQQDACVSLKSNTTTIRKVASNDEFAKISTSVKCLLYDEYFLSQVDYTISLLDPVSQLISSCQKSESSVADAVELWMTIQLPDGHDDKLHFLEKWRNQHL</sequence>
<name>A0ABQ9I6Y1_9NEOP</name>
<reference evidence="1 2" key="1">
    <citation type="submission" date="2023-02" db="EMBL/GenBank/DDBJ databases">
        <title>LHISI_Scaffold_Assembly.</title>
        <authorList>
            <person name="Stuart O.P."/>
            <person name="Cleave R."/>
            <person name="Magrath M.J.L."/>
            <person name="Mikheyev A.S."/>
        </authorList>
    </citation>
    <scope>NUCLEOTIDE SEQUENCE [LARGE SCALE GENOMIC DNA]</scope>
    <source>
        <strain evidence="1">Daus_M_001</strain>
        <tissue evidence="1">Leg muscle</tissue>
    </source>
</reference>
<dbReference type="Proteomes" id="UP001159363">
    <property type="component" value="Chromosome 2"/>
</dbReference>
<dbReference type="SUPFAM" id="SSF53098">
    <property type="entry name" value="Ribonuclease H-like"/>
    <property type="match status" value="1"/>
</dbReference>
<accession>A0ABQ9I6Y1</accession>
<dbReference type="EMBL" id="JARBHB010000002">
    <property type="protein sequence ID" value="KAJ8892394.1"/>
    <property type="molecule type" value="Genomic_DNA"/>
</dbReference>
<gene>
    <name evidence="1" type="ORF">PR048_004974</name>
</gene>